<evidence type="ECO:0000256" key="6">
    <source>
        <dbReference type="ARBA" id="ARBA00022692"/>
    </source>
</evidence>
<dbReference type="PANTHER" id="PTHR12413">
    <property type="entry name" value="DOLICHYL GLYCOSYLTRANSFERASE"/>
    <property type="match status" value="1"/>
</dbReference>
<comment type="subcellular location">
    <subcellularLocation>
        <location evidence="1 10">Endoplasmic reticulum membrane</location>
        <topology evidence="1 10">Multi-pass membrane protein</topology>
    </subcellularLocation>
</comment>
<dbReference type="Proteomes" id="UP000678393">
    <property type="component" value="Unassembled WGS sequence"/>
</dbReference>
<keyword evidence="13" id="KW-1185">Reference proteome</keyword>
<evidence type="ECO:0000256" key="11">
    <source>
        <dbReference type="SAM" id="MobiDB-lite"/>
    </source>
</evidence>
<keyword evidence="6 10" id="KW-0812">Transmembrane</keyword>
<dbReference type="GO" id="GO:0042281">
    <property type="term" value="F:dolichyl pyrophosphate Man9GlcNAc2 alpha-1,3-glucosyltransferase activity"/>
    <property type="evidence" value="ECO:0007669"/>
    <property type="project" value="TreeGrafter"/>
</dbReference>
<feature type="transmembrane region" description="Helical" evidence="10">
    <location>
        <begin position="120"/>
        <end position="143"/>
    </location>
</feature>
<comment type="caution">
    <text evidence="12">The sequence shown here is derived from an EMBL/GenBank/DDBJ whole genome shotgun (WGS) entry which is preliminary data.</text>
</comment>
<dbReference type="Pfam" id="PF03155">
    <property type="entry name" value="Alg6_Alg8"/>
    <property type="match status" value="1"/>
</dbReference>
<comment type="pathway">
    <text evidence="2 10">Protein modification; protein glycosylation.</text>
</comment>
<evidence type="ECO:0000256" key="8">
    <source>
        <dbReference type="ARBA" id="ARBA00022989"/>
    </source>
</evidence>
<organism evidence="12 13">
    <name type="scientific">Candidula unifasciata</name>
    <dbReference type="NCBI Taxonomy" id="100452"/>
    <lineage>
        <taxon>Eukaryota</taxon>
        <taxon>Metazoa</taxon>
        <taxon>Spiralia</taxon>
        <taxon>Lophotrochozoa</taxon>
        <taxon>Mollusca</taxon>
        <taxon>Gastropoda</taxon>
        <taxon>Heterobranchia</taxon>
        <taxon>Euthyneura</taxon>
        <taxon>Panpulmonata</taxon>
        <taxon>Eupulmonata</taxon>
        <taxon>Stylommatophora</taxon>
        <taxon>Helicina</taxon>
        <taxon>Helicoidea</taxon>
        <taxon>Geomitridae</taxon>
        <taxon>Candidula</taxon>
    </lineage>
</organism>
<feature type="transmembrane region" description="Helical" evidence="10">
    <location>
        <begin position="12"/>
        <end position="31"/>
    </location>
</feature>
<evidence type="ECO:0000313" key="12">
    <source>
        <dbReference type="EMBL" id="CAG5134793.1"/>
    </source>
</evidence>
<comment type="similarity">
    <text evidence="3 10">Belongs to the ALG6/ALG8 glucosyltransferase family.</text>
</comment>
<evidence type="ECO:0000313" key="13">
    <source>
        <dbReference type="Proteomes" id="UP000678393"/>
    </source>
</evidence>
<feature type="region of interest" description="Disordered" evidence="11">
    <location>
        <begin position="504"/>
        <end position="535"/>
    </location>
</feature>
<evidence type="ECO:0000256" key="1">
    <source>
        <dbReference type="ARBA" id="ARBA00004477"/>
    </source>
</evidence>
<feature type="transmembrane region" description="Helical" evidence="10">
    <location>
        <begin position="375"/>
        <end position="393"/>
    </location>
</feature>
<dbReference type="GO" id="GO:0005789">
    <property type="term" value="C:endoplasmic reticulum membrane"/>
    <property type="evidence" value="ECO:0007669"/>
    <property type="project" value="UniProtKB-SubCell"/>
</dbReference>
<keyword evidence="8 10" id="KW-1133">Transmembrane helix</keyword>
<feature type="transmembrane region" description="Helical" evidence="10">
    <location>
        <begin position="399"/>
        <end position="417"/>
    </location>
</feature>
<dbReference type="EC" id="2.4.1.-" evidence="10"/>
<accession>A0A8S3ZYR2</accession>
<dbReference type="InterPro" id="IPR004856">
    <property type="entry name" value="Glyco_trans_ALG6/ALG8"/>
</dbReference>
<feature type="transmembrane region" description="Helical" evidence="10">
    <location>
        <begin position="459"/>
        <end position="478"/>
    </location>
</feature>
<evidence type="ECO:0000256" key="2">
    <source>
        <dbReference type="ARBA" id="ARBA00004922"/>
    </source>
</evidence>
<dbReference type="OrthoDB" id="4983at2759"/>
<name>A0A8S3ZYR2_9EUPU</name>
<sequence length="535" mass="60050">MAVSTYHGHPLGVYLQVLLILLGALTVRLCVSMWGYSGQGKPPMFGDLEAQRHWMEVTVNLPTSEWYVQTDRNDLQYWGLDYPPLTAYHMMLNGKIALRVNPQLVALNVSRGIEDADAKVFMRATVLLMDALFFLPAVAAYFLLQQPKVQPGNDFFGFVAVLAIYPGLILIDNGHFQYNNISLGLLVLATLAIAQRRDFIGAVLFCCALNYKQMELYHALPFFAYLLGSCFRTTLTAGLKKLVSLALIVLVTFAATWFPFLWTVESALAVVQRLFPVKRGLYEDKVANFWCSVSVLIKFKEKFADSDMALICLSVTSICLLPSFLHLLKNPTIRSFHYALINTSLVFFLFSFHVHEKSILLAAIPACLVVKSDPFAVVWFLLISVFSMLPLLLKDGLLIPTLATTGLFWLIVTHLLNPTRQVSPQARKIFTLSLLIAVCMVLATLFIPPPKRFPDIFPLLISIYSCGHFFIFAGHFHLRQFGRESFLLSTSNSDGHFDSAYDASESAVPNGNNDVRKSPKEILNASKVKHRKHQK</sequence>
<keyword evidence="9 10" id="KW-0472">Membrane</keyword>
<feature type="transmembrane region" description="Helical" evidence="10">
    <location>
        <begin position="429"/>
        <end position="447"/>
    </location>
</feature>
<proteinExistence type="inferred from homology"/>
<gene>
    <name evidence="12" type="ORF">CUNI_LOCUS20351</name>
</gene>
<evidence type="ECO:0000256" key="3">
    <source>
        <dbReference type="ARBA" id="ARBA00008715"/>
    </source>
</evidence>
<feature type="transmembrane region" description="Helical" evidence="10">
    <location>
        <begin position="242"/>
        <end position="260"/>
    </location>
</feature>
<feature type="transmembrane region" description="Helical" evidence="10">
    <location>
        <begin position="155"/>
        <end position="171"/>
    </location>
</feature>
<keyword evidence="4 10" id="KW-0328">Glycosyltransferase</keyword>
<evidence type="ECO:0000256" key="9">
    <source>
        <dbReference type="ARBA" id="ARBA00023136"/>
    </source>
</evidence>
<dbReference type="EMBL" id="CAJHNH020007579">
    <property type="protein sequence ID" value="CAG5134793.1"/>
    <property type="molecule type" value="Genomic_DNA"/>
</dbReference>
<feature type="transmembrane region" description="Helical" evidence="10">
    <location>
        <begin position="335"/>
        <end position="354"/>
    </location>
</feature>
<evidence type="ECO:0000256" key="4">
    <source>
        <dbReference type="ARBA" id="ARBA00022676"/>
    </source>
</evidence>
<reference evidence="12" key="1">
    <citation type="submission" date="2021-04" db="EMBL/GenBank/DDBJ databases">
        <authorList>
            <consortium name="Molecular Ecology Group"/>
        </authorList>
    </citation>
    <scope>NUCLEOTIDE SEQUENCE</scope>
</reference>
<evidence type="ECO:0000256" key="5">
    <source>
        <dbReference type="ARBA" id="ARBA00022679"/>
    </source>
</evidence>
<dbReference type="AlphaFoldDB" id="A0A8S3ZYR2"/>
<evidence type="ECO:0000256" key="7">
    <source>
        <dbReference type="ARBA" id="ARBA00022824"/>
    </source>
</evidence>
<keyword evidence="7 10" id="KW-0256">Endoplasmic reticulum</keyword>
<keyword evidence="5 10" id="KW-0808">Transferase</keyword>
<feature type="transmembrane region" description="Helical" evidence="10">
    <location>
        <begin position="217"/>
        <end position="235"/>
    </location>
</feature>
<protein>
    <recommendedName>
        <fullName evidence="10">Alpha-1,3-glucosyltransferase</fullName>
        <ecNumber evidence="10">2.4.1.-</ecNumber>
    </recommendedName>
</protein>
<evidence type="ECO:0000256" key="10">
    <source>
        <dbReference type="RuleBase" id="RU363110"/>
    </source>
</evidence>
<feature type="transmembrane region" description="Helical" evidence="10">
    <location>
        <begin position="183"/>
        <end position="211"/>
    </location>
</feature>
<dbReference type="PANTHER" id="PTHR12413:SF1">
    <property type="entry name" value="DOLICHYL PYROPHOSPHATE MAN9GLCNAC2 ALPHA-1,3-GLUCOSYLTRANSFERASE"/>
    <property type="match status" value="1"/>
</dbReference>